<evidence type="ECO:0008006" key="3">
    <source>
        <dbReference type="Google" id="ProtNLM"/>
    </source>
</evidence>
<dbReference type="GO" id="GO:0003677">
    <property type="term" value="F:DNA binding"/>
    <property type="evidence" value="ECO:0007669"/>
    <property type="project" value="InterPro"/>
</dbReference>
<organism evidence="1 2">
    <name type="scientific">Acetobacter tropicalis</name>
    <dbReference type="NCBI Taxonomy" id="104102"/>
    <lineage>
        <taxon>Bacteria</taxon>
        <taxon>Pseudomonadati</taxon>
        <taxon>Pseudomonadota</taxon>
        <taxon>Alphaproteobacteria</taxon>
        <taxon>Acetobacterales</taxon>
        <taxon>Acetobacteraceae</taxon>
        <taxon>Acetobacter</taxon>
    </lineage>
</organism>
<gene>
    <name evidence="1" type="ORF">AtDm6_2745</name>
</gene>
<reference evidence="1 2" key="1">
    <citation type="submission" date="2014-06" db="EMBL/GenBank/DDBJ databases">
        <title>Functional and comparative genomic analyses of the Drosophila gut microbiota identify candidate symbiosis factors.</title>
        <authorList>
            <person name="Newell P.D."/>
            <person name="Chaston J.M."/>
            <person name="Douglas A.E."/>
        </authorList>
    </citation>
    <scope>NUCLEOTIDE SEQUENCE [LARGE SCALE GENOMIC DNA]</scope>
    <source>
        <strain evidence="1 2">DmCS_006</strain>
    </source>
</reference>
<dbReference type="EMBL" id="JOKM01000098">
    <property type="protein sequence ID" value="KGB21511.1"/>
    <property type="molecule type" value="Genomic_DNA"/>
</dbReference>
<evidence type="ECO:0000313" key="1">
    <source>
        <dbReference type="EMBL" id="KGB21511.1"/>
    </source>
</evidence>
<proteinExistence type="predicted"/>
<dbReference type="RefSeq" id="WP_231551840.1">
    <property type="nucleotide sequence ID" value="NZ_JACAOJ010000006.1"/>
</dbReference>
<dbReference type="InterPro" id="IPR009057">
    <property type="entry name" value="Homeodomain-like_sf"/>
</dbReference>
<dbReference type="AlphaFoldDB" id="A0A094ZFX8"/>
<dbReference type="PATRIC" id="fig|104102.7.peg.2709"/>
<dbReference type="Proteomes" id="UP000029448">
    <property type="component" value="Unassembled WGS sequence"/>
</dbReference>
<sequence length="78" mass="8849">MCSVHDRERSEQNDACVAATFAAKASRALHPVIEIVGERRRAYDDTFRRRVVLPSYETGQSVRAVARQFGVHVSVVYR</sequence>
<dbReference type="GeneID" id="89479118"/>
<keyword evidence="2" id="KW-1185">Reference proteome</keyword>
<dbReference type="GO" id="GO:0006313">
    <property type="term" value="P:DNA transposition"/>
    <property type="evidence" value="ECO:0007669"/>
    <property type="project" value="InterPro"/>
</dbReference>
<accession>A0A094ZFX8</accession>
<protein>
    <recommendedName>
        <fullName evidence="3">Transposase</fullName>
    </recommendedName>
</protein>
<dbReference type="InterPro" id="IPR002514">
    <property type="entry name" value="Transposase_8"/>
</dbReference>
<evidence type="ECO:0000313" key="2">
    <source>
        <dbReference type="Proteomes" id="UP000029448"/>
    </source>
</evidence>
<dbReference type="GO" id="GO:0004803">
    <property type="term" value="F:transposase activity"/>
    <property type="evidence" value="ECO:0007669"/>
    <property type="project" value="InterPro"/>
</dbReference>
<name>A0A094ZFX8_9PROT</name>
<comment type="caution">
    <text evidence="1">The sequence shown here is derived from an EMBL/GenBank/DDBJ whole genome shotgun (WGS) entry which is preliminary data.</text>
</comment>
<dbReference type="STRING" id="104102.AtDm6_2745"/>
<dbReference type="Pfam" id="PF01527">
    <property type="entry name" value="HTH_Tnp_1"/>
    <property type="match status" value="1"/>
</dbReference>
<dbReference type="SUPFAM" id="SSF46689">
    <property type="entry name" value="Homeodomain-like"/>
    <property type="match status" value="1"/>
</dbReference>